<dbReference type="NCBIfam" id="TIGR00254">
    <property type="entry name" value="GGDEF"/>
    <property type="match status" value="1"/>
</dbReference>
<dbReference type="InterPro" id="IPR035965">
    <property type="entry name" value="PAS-like_dom_sf"/>
</dbReference>
<evidence type="ECO:0000313" key="4">
    <source>
        <dbReference type="Proteomes" id="UP000182517"/>
    </source>
</evidence>
<dbReference type="STRING" id="1842532.A7E78_13010"/>
<dbReference type="PROSITE" id="PS50887">
    <property type="entry name" value="GGDEF"/>
    <property type="match status" value="1"/>
</dbReference>
<dbReference type="PANTHER" id="PTHR44757:SF2">
    <property type="entry name" value="BIOFILM ARCHITECTURE MAINTENANCE PROTEIN MBAA"/>
    <property type="match status" value="1"/>
</dbReference>
<keyword evidence="4" id="KW-1185">Reference proteome</keyword>
<dbReference type="PROSITE" id="PS50883">
    <property type="entry name" value="EAL"/>
    <property type="match status" value="1"/>
</dbReference>
<dbReference type="CDD" id="cd01948">
    <property type="entry name" value="EAL"/>
    <property type="match status" value="1"/>
</dbReference>
<dbReference type="InterPro" id="IPR000160">
    <property type="entry name" value="GGDEF_dom"/>
</dbReference>
<feature type="domain" description="GGDEF" evidence="2">
    <location>
        <begin position="280"/>
        <end position="413"/>
    </location>
</feature>
<dbReference type="SMART" id="SM00267">
    <property type="entry name" value="GGDEF"/>
    <property type="match status" value="1"/>
</dbReference>
<evidence type="ECO:0000259" key="2">
    <source>
        <dbReference type="PROSITE" id="PS50887"/>
    </source>
</evidence>
<dbReference type="InterPro" id="IPR052155">
    <property type="entry name" value="Biofilm_reg_signaling"/>
</dbReference>
<dbReference type="OrthoDB" id="5386980at2"/>
<dbReference type="Gene3D" id="3.30.70.270">
    <property type="match status" value="1"/>
</dbReference>
<dbReference type="SMART" id="SM00052">
    <property type="entry name" value="EAL"/>
    <property type="match status" value="1"/>
</dbReference>
<dbReference type="Pfam" id="PF00990">
    <property type="entry name" value="GGDEF"/>
    <property type="match status" value="1"/>
</dbReference>
<name>A0A1L3GRX0_9BACT</name>
<dbReference type="SUPFAM" id="SSF141868">
    <property type="entry name" value="EAL domain-like"/>
    <property type="match status" value="1"/>
</dbReference>
<dbReference type="KEGG" id="pef:A7E78_13010"/>
<dbReference type="RefSeq" id="WP_072284696.1">
    <property type="nucleotide sequence ID" value="NZ_CP015519.1"/>
</dbReference>
<protein>
    <submittedName>
        <fullName evidence="3">Uncharacterized protein</fullName>
    </submittedName>
</protein>
<dbReference type="CDD" id="cd01949">
    <property type="entry name" value="GGDEF"/>
    <property type="match status" value="1"/>
</dbReference>
<dbReference type="AlphaFoldDB" id="A0A1L3GRX0"/>
<dbReference type="Gene3D" id="3.20.20.450">
    <property type="entry name" value="EAL domain"/>
    <property type="match status" value="1"/>
</dbReference>
<evidence type="ECO:0000259" key="1">
    <source>
        <dbReference type="PROSITE" id="PS50883"/>
    </source>
</evidence>
<dbReference type="SMART" id="SM00091">
    <property type="entry name" value="PAS"/>
    <property type="match status" value="1"/>
</dbReference>
<dbReference type="InterPro" id="IPR043128">
    <property type="entry name" value="Rev_trsase/Diguanyl_cyclase"/>
</dbReference>
<dbReference type="InterPro" id="IPR035919">
    <property type="entry name" value="EAL_sf"/>
</dbReference>
<dbReference type="Gene3D" id="3.30.450.20">
    <property type="entry name" value="PAS domain"/>
    <property type="match status" value="1"/>
</dbReference>
<dbReference type="InterPro" id="IPR029787">
    <property type="entry name" value="Nucleotide_cyclase"/>
</dbReference>
<feature type="domain" description="EAL" evidence="1">
    <location>
        <begin position="422"/>
        <end position="676"/>
    </location>
</feature>
<dbReference type="SUPFAM" id="SSF55785">
    <property type="entry name" value="PYP-like sensor domain (PAS domain)"/>
    <property type="match status" value="1"/>
</dbReference>
<dbReference type="SUPFAM" id="SSF55073">
    <property type="entry name" value="Nucleotide cyclase"/>
    <property type="match status" value="1"/>
</dbReference>
<gene>
    <name evidence="3" type="ORF">A7E78_13010</name>
</gene>
<dbReference type="Proteomes" id="UP000182517">
    <property type="component" value="Chromosome"/>
</dbReference>
<dbReference type="EMBL" id="CP015519">
    <property type="protein sequence ID" value="APG28671.1"/>
    <property type="molecule type" value="Genomic_DNA"/>
</dbReference>
<organism evidence="3 4">
    <name type="scientific">Syntrophotalea acetylenivorans</name>
    <dbReference type="NCBI Taxonomy" id="1842532"/>
    <lineage>
        <taxon>Bacteria</taxon>
        <taxon>Pseudomonadati</taxon>
        <taxon>Thermodesulfobacteriota</taxon>
        <taxon>Desulfuromonadia</taxon>
        <taxon>Desulfuromonadales</taxon>
        <taxon>Syntrophotaleaceae</taxon>
        <taxon>Syntrophotalea</taxon>
    </lineage>
</organism>
<dbReference type="Pfam" id="PF00563">
    <property type="entry name" value="EAL"/>
    <property type="match status" value="1"/>
</dbReference>
<proteinExistence type="predicted"/>
<dbReference type="PANTHER" id="PTHR44757">
    <property type="entry name" value="DIGUANYLATE CYCLASE DGCP"/>
    <property type="match status" value="1"/>
</dbReference>
<accession>A0A1L3GRX0</accession>
<dbReference type="InterPro" id="IPR001633">
    <property type="entry name" value="EAL_dom"/>
</dbReference>
<dbReference type="InterPro" id="IPR000014">
    <property type="entry name" value="PAS"/>
</dbReference>
<reference evidence="3 4" key="1">
    <citation type="journal article" date="2017" name="Genome Announc.">
        <title>Complete Genome Sequences of Two Acetylene-Fermenting Pelobacter acetylenicus Strains.</title>
        <authorList>
            <person name="Sutton J.M."/>
            <person name="Baesman S.M."/>
            <person name="Fierst J.L."/>
            <person name="Poret-Peterson A.T."/>
            <person name="Oremland R.S."/>
            <person name="Dunlap D.S."/>
            <person name="Akob D.M."/>
        </authorList>
    </citation>
    <scope>NUCLEOTIDE SEQUENCE [LARGE SCALE GENOMIC DNA]</scope>
    <source>
        <strain evidence="3 4">SFB93</strain>
    </source>
</reference>
<dbReference type="CDD" id="cd00130">
    <property type="entry name" value="PAS"/>
    <property type="match status" value="1"/>
</dbReference>
<sequence>MSLASSLHKHFLHHGDFCALVDATGRIISSSGQLLSAAPMESAHCHKLLALHNSCPCNSCHIREALQTSRPVDRQLHHPLLGDLQLRIQPLTGPDGQATQAALHISPVEAPEINGPTDLVRQALSCLPQPVFECDLQGQLHFANPRCIELFRFTKPVSDQNICLQRLVVDADRQRIERLHKRSLQEEKSLSAEFTVEISKGQSVPVLLHLIPVKKQGRIAVLRGMIENRSQLANTERALRQLEGHCKNLARHDQLTGLPNRSQLFEWLDRALGRYCQSGKPLTVVLLDIDRFKQVVDSLGDDCGDQVLCEVALRLSKKMRCNDMLARINGDEFALVYSNISRPDSLTQLVQRLSKELQNPLQVGEHVVHLTASIGIVTSRPEDQDSASLLRQATIAMNEAKQQGGNRHIHFLPQMQRDREATFLFEKHMREALQRQEFYLHYQPQIDLASGRISGVEALARWAGPNGDNPSPEIFINVAESSGLIHPLGDFILHQACAQNRRWQQSGLPPIQVTVNISAKQFAQQDFVDKVLRTLNDTGLAPEWLELEITESAIMANIEEALGTMHRLRQVGVRFAVDDFGTGHSSLNYLRHLALSKLKIDRSFLHEIPGNRDNEKLVFSILALARSFDLQTVAEGIETQEQLNYLQQLDCDLGQGYLFSRPVAPDAIPTLLAKHNS</sequence>
<evidence type="ECO:0000313" key="3">
    <source>
        <dbReference type="EMBL" id="APG28671.1"/>
    </source>
</evidence>